<protein>
    <submittedName>
        <fullName evidence="2">Uncharacterized protein</fullName>
    </submittedName>
</protein>
<evidence type="ECO:0000313" key="2">
    <source>
        <dbReference type="EMBL" id="GAT92945.1"/>
    </source>
</evidence>
<feature type="transmembrane region" description="Helical" evidence="1">
    <location>
        <begin position="6"/>
        <end position="23"/>
    </location>
</feature>
<keyword evidence="1" id="KW-0472">Membrane</keyword>
<dbReference type="eggNOG" id="ENOG502RC77">
    <property type="taxonomic scope" value="Eukaryota"/>
</dbReference>
<feature type="transmembrane region" description="Helical" evidence="1">
    <location>
        <begin position="167"/>
        <end position="186"/>
    </location>
</feature>
<gene>
    <name evidence="2" type="ORF">CL6EHI_142260</name>
</gene>
<keyword evidence="1" id="KW-0812">Transmembrane</keyword>
<evidence type="ECO:0000313" key="3">
    <source>
        <dbReference type="Proteomes" id="UP000078387"/>
    </source>
</evidence>
<reference evidence="2 3" key="1">
    <citation type="submission" date="2016-05" db="EMBL/GenBank/DDBJ databases">
        <title>First whole genome sequencing of Entamoeba histolytica HM1:IMSS-clone-6.</title>
        <authorList>
            <person name="Mukherjee Avik.K."/>
            <person name="Izumyama S."/>
            <person name="Nakada-Tsukui K."/>
            <person name="Nozaki T."/>
        </authorList>
    </citation>
    <scope>NUCLEOTIDE SEQUENCE [LARGE SCALE GENOMIC DNA]</scope>
    <source>
        <strain evidence="2 3">HM1:IMSS clone 6</strain>
    </source>
</reference>
<sequence>MLFCLASIFVASGVSLIFLIYFAMKNSQQLIASIAGSISWLIALSIISLVWLVLPFSHQHYVLIIYSFIITEVIRFTTLIGIHYFTKKFDEIKLVGFGLGVGAAVCQVLIHNVPYLLLSTGDADLYLLNPIIGNFTVVAFNGFCYSVYLICSYTSLSLLLHRNKKDIIYSIIFVSLHGAILVAGIMNYYVSVYLGITLMLLIDIITVIMTFIILYHYRH</sequence>
<dbReference type="VEuPathDB" id="AmoebaDB:EHI5A_202180"/>
<dbReference type="EMBL" id="BDEQ01000001">
    <property type="protein sequence ID" value="GAT92945.1"/>
    <property type="molecule type" value="Genomic_DNA"/>
</dbReference>
<dbReference type="VEuPathDB" id="AmoebaDB:KM1_238650"/>
<accession>A0A175JH94</accession>
<dbReference type="VEuPathDB" id="AmoebaDB:EHI_142260"/>
<feature type="transmembrane region" description="Helical" evidence="1">
    <location>
        <begin position="94"/>
        <end position="117"/>
    </location>
</feature>
<dbReference type="AlphaFoldDB" id="A0A175JH94"/>
<evidence type="ECO:0000256" key="1">
    <source>
        <dbReference type="SAM" id="Phobius"/>
    </source>
</evidence>
<feature type="transmembrane region" description="Helical" evidence="1">
    <location>
        <begin position="137"/>
        <end position="160"/>
    </location>
</feature>
<comment type="caution">
    <text evidence="2">The sequence shown here is derived from an EMBL/GenBank/DDBJ whole genome shotgun (WGS) entry which is preliminary data.</text>
</comment>
<dbReference type="VEuPathDB" id="AmoebaDB:EHI7A_148260"/>
<feature type="transmembrane region" description="Helical" evidence="1">
    <location>
        <begin position="60"/>
        <end position="82"/>
    </location>
</feature>
<keyword evidence="1" id="KW-1133">Transmembrane helix</keyword>
<feature type="transmembrane region" description="Helical" evidence="1">
    <location>
        <begin position="192"/>
        <end position="215"/>
    </location>
</feature>
<dbReference type="VEuPathDB" id="AmoebaDB:EHI8A_167270"/>
<name>A0A175JH94_ENTHI</name>
<feature type="transmembrane region" description="Helical" evidence="1">
    <location>
        <begin position="30"/>
        <end position="54"/>
    </location>
</feature>
<proteinExistence type="predicted"/>
<dbReference type="Proteomes" id="UP000078387">
    <property type="component" value="Unassembled WGS sequence"/>
</dbReference>
<organism evidence="2 3">
    <name type="scientific">Entamoeba histolytica</name>
    <dbReference type="NCBI Taxonomy" id="5759"/>
    <lineage>
        <taxon>Eukaryota</taxon>
        <taxon>Amoebozoa</taxon>
        <taxon>Evosea</taxon>
        <taxon>Archamoebae</taxon>
        <taxon>Mastigamoebida</taxon>
        <taxon>Entamoebidae</taxon>
        <taxon>Entamoeba</taxon>
    </lineage>
</organism>